<accession>A0ABV9HKT6</accession>
<keyword evidence="4" id="KW-1185">Reference proteome</keyword>
<organism evidence="3 4">
    <name type="scientific">Promicromonospora alba</name>
    <dbReference type="NCBI Taxonomy" id="1616110"/>
    <lineage>
        <taxon>Bacteria</taxon>
        <taxon>Bacillati</taxon>
        <taxon>Actinomycetota</taxon>
        <taxon>Actinomycetes</taxon>
        <taxon>Micrococcales</taxon>
        <taxon>Promicromonosporaceae</taxon>
        <taxon>Promicromonospora</taxon>
    </lineage>
</organism>
<dbReference type="PANTHER" id="PTHR13847:SF281">
    <property type="entry name" value="FAD DEPENDENT OXIDOREDUCTASE DOMAIN-CONTAINING PROTEIN"/>
    <property type="match status" value="1"/>
</dbReference>
<evidence type="ECO:0000256" key="1">
    <source>
        <dbReference type="SAM" id="MobiDB-lite"/>
    </source>
</evidence>
<feature type="compositionally biased region" description="Basic and acidic residues" evidence="1">
    <location>
        <begin position="104"/>
        <end position="121"/>
    </location>
</feature>
<dbReference type="Gene3D" id="3.50.50.60">
    <property type="entry name" value="FAD/NAD(P)-binding domain"/>
    <property type="match status" value="1"/>
</dbReference>
<dbReference type="PANTHER" id="PTHR13847">
    <property type="entry name" value="SARCOSINE DEHYDROGENASE-RELATED"/>
    <property type="match status" value="1"/>
</dbReference>
<feature type="region of interest" description="Disordered" evidence="1">
    <location>
        <begin position="99"/>
        <end position="121"/>
    </location>
</feature>
<dbReference type="InterPro" id="IPR006076">
    <property type="entry name" value="FAD-dep_OxRdtase"/>
</dbReference>
<proteinExistence type="predicted"/>
<dbReference type="SUPFAM" id="SSF51905">
    <property type="entry name" value="FAD/NAD(P)-binding domain"/>
    <property type="match status" value="1"/>
</dbReference>
<feature type="domain" description="FAD dependent oxidoreductase" evidence="2">
    <location>
        <begin position="52"/>
        <end position="429"/>
    </location>
</feature>
<protein>
    <submittedName>
        <fullName evidence="3">NAD(P)/FAD-dependent oxidoreductase</fullName>
        <ecNumber evidence="3">1.-.-.-</ecNumber>
    </submittedName>
</protein>
<keyword evidence="3" id="KW-0560">Oxidoreductase</keyword>
<dbReference type="EMBL" id="JBHSFI010000006">
    <property type="protein sequence ID" value="MFC4630833.1"/>
    <property type="molecule type" value="Genomic_DNA"/>
</dbReference>
<sequence length="498" mass="53709">MARLQQTVFERNVPARAVVDHALGGTHHAVFWLEDLGERASYPTLSAPVRADIAVVGGGYTGLWSALRAKQRHPGARVVLVEARSVGWAASGRNGGFCGANLTHGRDSGRPPDAPDRRDEPGEHALLTRLGHENLAAIGATVDTLGLDCQWERTGIVDLAIEPHQIDWLLDAAARAARTGAPHTFLDRAKMRAEVASPTYEAGLVRPDDAALVHPARLAAELARAASEVGVEIFEETRVTGLVPPRRGAHDIVLRTLAPGGEASVQADRVLLGTSAFPSLLRRYRHHTVPVYASAIATEPLSADLLGAIGWRGRQGLADLANRSHRYRLTADDRIVFGGHDAVYHYGGRMSRTYEDRPATFRRLAEHLLTTFPQLEGIRLTHRWSGTVDTATRPGAYFAQAAGGRVQHTGGLAGLGVGAGHFAAQVMLDRLDVMDGAPDTERTRLRTVRRTPVPFPPEPVAAAGIRAARLALDRADHQNGRRNLLLRSLDTLGLGLDT</sequence>
<evidence type="ECO:0000259" key="2">
    <source>
        <dbReference type="Pfam" id="PF01266"/>
    </source>
</evidence>
<dbReference type="EC" id="1.-.-.-" evidence="3"/>
<gene>
    <name evidence="3" type="ORF">ACFO6V_21485</name>
</gene>
<evidence type="ECO:0000313" key="4">
    <source>
        <dbReference type="Proteomes" id="UP001596011"/>
    </source>
</evidence>
<name>A0ABV9HKT6_9MICO</name>
<dbReference type="Gene3D" id="3.30.9.10">
    <property type="entry name" value="D-Amino Acid Oxidase, subunit A, domain 2"/>
    <property type="match status" value="1"/>
</dbReference>
<dbReference type="Proteomes" id="UP001596011">
    <property type="component" value="Unassembled WGS sequence"/>
</dbReference>
<evidence type="ECO:0000313" key="3">
    <source>
        <dbReference type="EMBL" id="MFC4630833.1"/>
    </source>
</evidence>
<comment type="caution">
    <text evidence="3">The sequence shown here is derived from an EMBL/GenBank/DDBJ whole genome shotgun (WGS) entry which is preliminary data.</text>
</comment>
<dbReference type="Pfam" id="PF01266">
    <property type="entry name" value="DAO"/>
    <property type="match status" value="1"/>
</dbReference>
<dbReference type="GO" id="GO:0016491">
    <property type="term" value="F:oxidoreductase activity"/>
    <property type="evidence" value="ECO:0007669"/>
    <property type="project" value="UniProtKB-KW"/>
</dbReference>
<reference evidence="4" key="1">
    <citation type="journal article" date="2019" name="Int. J. Syst. Evol. Microbiol.">
        <title>The Global Catalogue of Microorganisms (GCM) 10K type strain sequencing project: providing services to taxonomists for standard genome sequencing and annotation.</title>
        <authorList>
            <consortium name="The Broad Institute Genomics Platform"/>
            <consortium name="The Broad Institute Genome Sequencing Center for Infectious Disease"/>
            <person name="Wu L."/>
            <person name="Ma J."/>
        </authorList>
    </citation>
    <scope>NUCLEOTIDE SEQUENCE [LARGE SCALE GENOMIC DNA]</scope>
    <source>
        <strain evidence="4">CCUG 42722</strain>
    </source>
</reference>
<dbReference type="InterPro" id="IPR036188">
    <property type="entry name" value="FAD/NAD-bd_sf"/>
</dbReference>
<dbReference type="RefSeq" id="WP_377139117.1">
    <property type="nucleotide sequence ID" value="NZ_JBHSFI010000006.1"/>
</dbReference>